<evidence type="ECO:0000313" key="1">
    <source>
        <dbReference type="EMBL" id="PKU47747.1"/>
    </source>
</evidence>
<reference evidence="2" key="1">
    <citation type="submission" date="2017-11" db="EMBL/GenBank/DDBJ databases">
        <authorList>
            <person name="Lima N.C."/>
            <person name="Parody-Merino A.M."/>
            <person name="Battley P.F."/>
            <person name="Fidler A.E."/>
            <person name="Prosdocimi F."/>
        </authorList>
    </citation>
    <scope>NUCLEOTIDE SEQUENCE [LARGE SCALE GENOMIC DNA]</scope>
</reference>
<dbReference type="Proteomes" id="UP000233556">
    <property type="component" value="Unassembled WGS sequence"/>
</dbReference>
<accession>A0A2I0UNY7</accession>
<dbReference type="EMBL" id="KZ505670">
    <property type="protein sequence ID" value="PKU47747.1"/>
    <property type="molecule type" value="Genomic_DNA"/>
</dbReference>
<dbReference type="AlphaFoldDB" id="A0A2I0UNY7"/>
<organism evidence="1 2">
    <name type="scientific">Limosa lapponica baueri</name>
    <dbReference type="NCBI Taxonomy" id="1758121"/>
    <lineage>
        <taxon>Eukaryota</taxon>
        <taxon>Metazoa</taxon>
        <taxon>Chordata</taxon>
        <taxon>Craniata</taxon>
        <taxon>Vertebrata</taxon>
        <taxon>Euteleostomi</taxon>
        <taxon>Archelosauria</taxon>
        <taxon>Archosauria</taxon>
        <taxon>Dinosauria</taxon>
        <taxon>Saurischia</taxon>
        <taxon>Theropoda</taxon>
        <taxon>Coelurosauria</taxon>
        <taxon>Aves</taxon>
        <taxon>Neognathae</taxon>
        <taxon>Neoaves</taxon>
        <taxon>Charadriiformes</taxon>
        <taxon>Scolopacidae</taxon>
        <taxon>Limosa</taxon>
    </lineage>
</organism>
<name>A0A2I0UNY7_LIMLA</name>
<keyword evidence="2" id="KW-1185">Reference proteome</keyword>
<gene>
    <name evidence="1" type="ORF">llap_1947</name>
</gene>
<proteinExistence type="predicted"/>
<sequence>MDLITTIKEELDRNVKVWDTLVCSVDGILEFFPVINMDIHITLAPVVMLETVTVKYQDSQSLSCAARKLMAIKVHAYWVERSGIALLLVLTATSQKLSLPLTPFAEEGLEG</sequence>
<reference evidence="2" key="2">
    <citation type="submission" date="2017-12" db="EMBL/GenBank/DDBJ databases">
        <title>Genome sequence of the Bar-tailed Godwit (Limosa lapponica baueri).</title>
        <authorList>
            <person name="Lima N.C.B."/>
            <person name="Parody-Merino A.M."/>
            <person name="Battley P.F."/>
            <person name="Fidler A.E."/>
            <person name="Prosdocimi F."/>
        </authorList>
    </citation>
    <scope>NUCLEOTIDE SEQUENCE [LARGE SCALE GENOMIC DNA]</scope>
</reference>
<evidence type="ECO:0000313" key="2">
    <source>
        <dbReference type="Proteomes" id="UP000233556"/>
    </source>
</evidence>
<protein>
    <submittedName>
        <fullName evidence="1">Uncharacterized protein</fullName>
    </submittedName>
</protein>